<dbReference type="OrthoDB" id="9861158at2"/>
<evidence type="ECO:0000313" key="1">
    <source>
        <dbReference type="EMBL" id="ACG77374.1"/>
    </source>
</evidence>
<dbReference type="Proteomes" id="UP000001868">
    <property type="component" value="Chromosome"/>
</dbReference>
<dbReference type="RefSeq" id="WP_012521522.1">
    <property type="nucleotide sequence ID" value="NC_011144.1"/>
</dbReference>
<evidence type="ECO:0000313" key="2">
    <source>
        <dbReference type="Proteomes" id="UP000001868"/>
    </source>
</evidence>
<keyword evidence="2" id="KW-1185">Reference proteome</keyword>
<dbReference type="KEGG" id="pzu:PHZ_c0960"/>
<accession>B4RHB4</accession>
<sequence>MSTTVRDSLLASAICGAIGLLTAAVLLGSSKIPDPAEAAGVFPPWWSQQAVMAAAAKAGVIRDFGAVPFIVVVRDPEGRAQARLRQAGALFSVAPAGTALCGKLR</sequence>
<dbReference type="EMBL" id="CP000747">
    <property type="protein sequence ID" value="ACG77374.1"/>
    <property type="molecule type" value="Genomic_DNA"/>
</dbReference>
<dbReference type="HOGENOM" id="CLU_2233994_0_0_5"/>
<proteinExistence type="predicted"/>
<protein>
    <submittedName>
        <fullName evidence="1">Uncharacterized protein</fullName>
    </submittedName>
</protein>
<name>B4RHB4_PHEZH</name>
<dbReference type="AlphaFoldDB" id="B4RHB4"/>
<organism evidence="1 2">
    <name type="scientific">Phenylobacterium zucineum (strain HLK1)</name>
    <dbReference type="NCBI Taxonomy" id="450851"/>
    <lineage>
        <taxon>Bacteria</taxon>
        <taxon>Pseudomonadati</taxon>
        <taxon>Pseudomonadota</taxon>
        <taxon>Alphaproteobacteria</taxon>
        <taxon>Caulobacterales</taxon>
        <taxon>Caulobacteraceae</taxon>
        <taxon>Phenylobacterium</taxon>
    </lineage>
</organism>
<reference evidence="1 2" key="1">
    <citation type="journal article" date="2008" name="BMC Genomics">
        <title>Complete genome of Phenylobacterium zucineum - a novel facultative intracellular bacterium isolated from human erythroleukemia cell line K562.</title>
        <authorList>
            <person name="Luo Y."/>
            <person name="Xu X."/>
            <person name="Ding Z."/>
            <person name="Liu Z."/>
            <person name="Zhang B."/>
            <person name="Yan Z."/>
            <person name="Sun J."/>
            <person name="Hu S."/>
            <person name="Hu X."/>
        </authorList>
    </citation>
    <scope>NUCLEOTIDE SEQUENCE [LARGE SCALE GENOMIC DNA]</scope>
    <source>
        <strain evidence="1 2">HLK1</strain>
    </source>
</reference>
<dbReference type="STRING" id="450851.PHZ_c0960"/>
<gene>
    <name evidence="1" type="ordered locus">PHZ_c0960</name>
</gene>